<dbReference type="GO" id="GO:0003333">
    <property type="term" value="P:amino acid transmembrane transport"/>
    <property type="evidence" value="ECO:0007669"/>
    <property type="project" value="InterPro"/>
</dbReference>
<name>A0A3L6TAT0_PANMI</name>
<feature type="compositionally biased region" description="Basic residues" evidence="8">
    <location>
        <begin position="1"/>
        <end position="13"/>
    </location>
</feature>
<keyword evidence="11" id="KW-1185">Reference proteome</keyword>
<dbReference type="Gene3D" id="1.20.1740.10">
    <property type="entry name" value="Amino acid/polyamine transporter I"/>
    <property type="match status" value="1"/>
</dbReference>
<feature type="compositionally biased region" description="Pro residues" evidence="8">
    <location>
        <begin position="43"/>
        <end position="53"/>
    </location>
</feature>
<feature type="region of interest" description="Disordered" evidence="8">
    <location>
        <begin position="1"/>
        <end position="55"/>
    </location>
</feature>
<comment type="subcellular location">
    <subcellularLocation>
        <location evidence="1">Cell inner membrane</location>
        <topology evidence="1">Multi-pass membrane protein</topology>
    </subcellularLocation>
</comment>
<feature type="transmembrane region" description="Helical" evidence="9">
    <location>
        <begin position="306"/>
        <end position="331"/>
    </location>
</feature>
<evidence type="ECO:0000256" key="8">
    <source>
        <dbReference type="SAM" id="MobiDB-lite"/>
    </source>
</evidence>
<dbReference type="Pfam" id="PF03222">
    <property type="entry name" value="Trp_Tyr_perm"/>
    <property type="match status" value="1"/>
</dbReference>
<sequence>MILSGRHHYHHRFTPSSPPAAFPSPHLPRLRPLRPPTLASANIPPPPPFPFPSPRRQWRWRRSIGGVGDGALEPPPVEADGKAAGGEKKSFWAAVSLIVGTAVGPGMLGLPSATIRSGQAPSAAAILLSWAYVVSSIILVAELSFSAMERDGVDEVSFTGLASSTLGADLGAVVAVVYAALSFSLIVACVAGIGSLVSQLFPTVNPVLANALFPCFAGVLIAFFPFKAVDGANRALCGLMLVSITALVVTGVSVGRSSLLRSLGYACWSPGAILPAIPVTVLTLGFHVITPFICKIVGDSVYDARRAILIGGAVPLFMVLSWNAVILGLASAGGNAGIGDPIKLLLSVNPAALPAVRGFAFAALATSLIGYAVSFPKQLADTVELIVQRFSPEQGSVQQSNASSGYGRNGAILTWTVLIVPIFIVSFFSAAFSRALDFAGVYANCFLFGILPPVMAWIHRSQERKRYFAWWKCRSLDTFQYCCGPSNMALEEGQINVPVMLDITPSPSDPALFSTPLWLLTLRYSGDAQTVTSLKDEGFALCTHESDKNRRPPAAGSSLPYCLLPSGVEKEQWE</sequence>
<feature type="transmembrane region" description="Helical" evidence="9">
    <location>
        <begin position="412"/>
        <end position="432"/>
    </location>
</feature>
<organism evidence="10 11">
    <name type="scientific">Panicum miliaceum</name>
    <name type="common">Proso millet</name>
    <name type="synonym">Broomcorn millet</name>
    <dbReference type="NCBI Taxonomy" id="4540"/>
    <lineage>
        <taxon>Eukaryota</taxon>
        <taxon>Viridiplantae</taxon>
        <taxon>Streptophyta</taxon>
        <taxon>Embryophyta</taxon>
        <taxon>Tracheophyta</taxon>
        <taxon>Spermatophyta</taxon>
        <taxon>Magnoliopsida</taxon>
        <taxon>Liliopsida</taxon>
        <taxon>Poales</taxon>
        <taxon>Poaceae</taxon>
        <taxon>PACMAD clade</taxon>
        <taxon>Panicoideae</taxon>
        <taxon>Panicodae</taxon>
        <taxon>Paniceae</taxon>
        <taxon>Panicinae</taxon>
        <taxon>Panicum</taxon>
        <taxon>Panicum sect. Panicum</taxon>
    </lineage>
</organism>
<dbReference type="PANTHER" id="PTHR47715">
    <property type="entry name" value="TRYPTOPHAN/TYROSINE PERMEASE"/>
    <property type="match status" value="1"/>
</dbReference>
<feature type="transmembrane region" description="Helical" evidence="9">
    <location>
        <begin position="235"/>
        <end position="252"/>
    </location>
</feature>
<dbReference type="PANTHER" id="PTHR47715:SF1">
    <property type="entry name" value="TRYPTOPHAN_TYROSINE PERMEASE"/>
    <property type="match status" value="1"/>
</dbReference>
<evidence type="ECO:0000256" key="3">
    <source>
        <dbReference type="ARBA" id="ARBA00022475"/>
    </source>
</evidence>
<evidence type="ECO:0000256" key="2">
    <source>
        <dbReference type="ARBA" id="ARBA00022448"/>
    </source>
</evidence>
<evidence type="ECO:0000256" key="9">
    <source>
        <dbReference type="SAM" id="Phobius"/>
    </source>
</evidence>
<dbReference type="OrthoDB" id="438545at2759"/>
<dbReference type="STRING" id="4540.A0A3L6TAT0"/>
<dbReference type="AlphaFoldDB" id="A0A3L6TAT0"/>
<dbReference type="GO" id="GO:0005886">
    <property type="term" value="C:plasma membrane"/>
    <property type="evidence" value="ECO:0007669"/>
    <property type="project" value="UniProtKB-SubCell"/>
</dbReference>
<dbReference type="EMBL" id="PQIB02000002">
    <property type="protein sequence ID" value="RLN35319.1"/>
    <property type="molecule type" value="Genomic_DNA"/>
</dbReference>
<comment type="caution">
    <text evidence="10">The sequence shown here is derived from an EMBL/GenBank/DDBJ whole genome shotgun (WGS) entry which is preliminary data.</text>
</comment>
<gene>
    <name evidence="10" type="ORF">C2845_PM03G23770</name>
</gene>
<feature type="transmembrane region" description="Helical" evidence="9">
    <location>
        <begin position="438"/>
        <end position="458"/>
    </location>
</feature>
<dbReference type="InterPro" id="IPR018227">
    <property type="entry name" value="Amino_acid_transport_2"/>
</dbReference>
<keyword evidence="7 9" id="KW-0472">Membrane</keyword>
<feature type="transmembrane region" description="Helical" evidence="9">
    <location>
        <begin position="351"/>
        <end position="373"/>
    </location>
</feature>
<keyword evidence="3" id="KW-1003">Cell membrane</keyword>
<feature type="transmembrane region" description="Helical" evidence="9">
    <location>
        <begin position="166"/>
        <end position="195"/>
    </location>
</feature>
<dbReference type="Proteomes" id="UP000275267">
    <property type="component" value="Unassembled WGS sequence"/>
</dbReference>
<evidence type="ECO:0000256" key="6">
    <source>
        <dbReference type="ARBA" id="ARBA00022989"/>
    </source>
</evidence>
<keyword evidence="6 9" id="KW-1133">Transmembrane helix</keyword>
<evidence type="ECO:0000256" key="5">
    <source>
        <dbReference type="ARBA" id="ARBA00022692"/>
    </source>
</evidence>
<feature type="transmembrane region" description="Helical" evidence="9">
    <location>
        <begin position="91"/>
        <end position="110"/>
    </location>
</feature>
<evidence type="ECO:0000256" key="1">
    <source>
        <dbReference type="ARBA" id="ARBA00004429"/>
    </source>
</evidence>
<accession>A0A3L6TAT0</accession>
<feature type="compositionally biased region" description="Pro residues" evidence="8">
    <location>
        <begin position="16"/>
        <end position="26"/>
    </location>
</feature>
<feature type="transmembrane region" description="Helical" evidence="9">
    <location>
        <begin position="272"/>
        <end position="294"/>
    </location>
</feature>
<keyword evidence="5 9" id="KW-0812">Transmembrane</keyword>
<evidence type="ECO:0000256" key="4">
    <source>
        <dbReference type="ARBA" id="ARBA00022519"/>
    </source>
</evidence>
<evidence type="ECO:0000256" key="7">
    <source>
        <dbReference type="ARBA" id="ARBA00023136"/>
    </source>
</evidence>
<feature type="transmembrane region" description="Helical" evidence="9">
    <location>
        <begin position="207"/>
        <end position="226"/>
    </location>
</feature>
<reference evidence="11" key="1">
    <citation type="journal article" date="2019" name="Nat. Commun.">
        <title>The genome of broomcorn millet.</title>
        <authorList>
            <person name="Zou C."/>
            <person name="Miki D."/>
            <person name="Li D."/>
            <person name="Tang Q."/>
            <person name="Xiao L."/>
            <person name="Rajput S."/>
            <person name="Deng P."/>
            <person name="Jia W."/>
            <person name="Huang R."/>
            <person name="Zhang M."/>
            <person name="Sun Y."/>
            <person name="Hu J."/>
            <person name="Fu X."/>
            <person name="Schnable P.S."/>
            <person name="Li F."/>
            <person name="Zhang H."/>
            <person name="Feng B."/>
            <person name="Zhu X."/>
            <person name="Liu R."/>
            <person name="Schnable J.C."/>
            <person name="Zhu J.-K."/>
            <person name="Zhang H."/>
        </authorList>
    </citation>
    <scope>NUCLEOTIDE SEQUENCE [LARGE SCALE GENOMIC DNA]</scope>
</reference>
<keyword evidence="2" id="KW-0813">Transport</keyword>
<protein>
    <submittedName>
        <fullName evidence="10">Tyrosine-specific transport protein 2</fullName>
    </submittedName>
</protein>
<feature type="transmembrane region" description="Helical" evidence="9">
    <location>
        <begin position="122"/>
        <end position="145"/>
    </location>
</feature>
<proteinExistence type="predicted"/>
<evidence type="ECO:0000313" key="10">
    <source>
        <dbReference type="EMBL" id="RLN35319.1"/>
    </source>
</evidence>
<evidence type="ECO:0000313" key="11">
    <source>
        <dbReference type="Proteomes" id="UP000275267"/>
    </source>
</evidence>
<keyword evidence="4" id="KW-0997">Cell inner membrane</keyword>